<feature type="domain" description="Nuclease associated modular" evidence="2">
    <location>
        <begin position="116"/>
        <end position="145"/>
    </location>
</feature>
<comment type="caution">
    <text evidence="3">The sequence shown here is derived from an EMBL/GenBank/DDBJ whole genome shotgun (WGS) entry which is preliminary data.</text>
</comment>
<sequence length="368" mass="42206">MSFECGASSSSRKMLSCHKCCASVELTLSQKELWKFSRLIQFREFILPKSSLKGLACEQLANGMDDQWSHHTSYLASVSSTQYSMKKSKKQVQDHQPHQPQGVTCSAGLSEKEIERRRKIGAANKGQVPWTKGRKWSEEHKKLISQRTTEALRDPKVRKKMLGHRQLHRQESKDKISSAMRKIWERRIVSVRSRHKVMQIWSNSIAEAAKRGDHSQDNLDWDSYERIKSKMISMFLWNNERAQTIKKLKKAAAGIRAKIATKKLQAAGRRKAQAAGTKKLKPEKILLQKPDAQLTRVVVSARPKLKERLTKWHGRKKDLETVISLRTRKTGSRKLPRNQMTAERRAEGDLVGLERQLSRKDGRPLAGT</sequence>
<evidence type="ECO:0000256" key="1">
    <source>
        <dbReference type="SAM" id="MobiDB-lite"/>
    </source>
</evidence>
<name>A0A835F341_9POAL</name>
<dbReference type="PANTHER" id="PTHR34199">
    <property type="entry name" value="NUMOD3 MOTIF FAMILY PROTEIN, EXPRESSED"/>
    <property type="match status" value="1"/>
</dbReference>
<evidence type="ECO:0000313" key="4">
    <source>
        <dbReference type="Proteomes" id="UP000636709"/>
    </source>
</evidence>
<proteinExistence type="predicted"/>
<dbReference type="OrthoDB" id="6013at2759"/>
<evidence type="ECO:0000259" key="2">
    <source>
        <dbReference type="Pfam" id="PF07460"/>
    </source>
</evidence>
<protein>
    <recommendedName>
        <fullName evidence="2">Nuclease associated modular domain-containing protein</fullName>
    </recommendedName>
</protein>
<accession>A0A835F341</accession>
<dbReference type="InterPro" id="IPR003611">
    <property type="entry name" value="NUMOD3"/>
</dbReference>
<reference evidence="3" key="1">
    <citation type="submission" date="2020-07" db="EMBL/GenBank/DDBJ databases">
        <title>Genome sequence and genetic diversity analysis of an under-domesticated orphan crop, white fonio (Digitaria exilis).</title>
        <authorList>
            <person name="Bennetzen J.L."/>
            <person name="Chen S."/>
            <person name="Ma X."/>
            <person name="Wang X."/>
            <person name="Yssel A.E.J."/>
            <person name="Chaluvadi S.R."/>
            <person name="Johnson M."/>
            <person name="Gangashetty P."/>
            <person name="Hamidou F."/>
            <person name="Sanogo M.D."/>
            <person name="Zwaenepoel A."/>
            <person name="Wallace J."/>
            <person name="Van De Peer Y."/>
            <person name="Van Deynze A."/>
        </authorList>
    </citation>
    <scope>NUCLEOTIDE SEQUENCE</scope>
    <source>
        <tissue evidence="3">Leaves</tissue>
    </source>
</reference>
<dbReference type="PANTHER" id="PTHR34199:SF1">
    <property type="entry name" value="HISTONE-LYSINE N-METHYLTRANSFERASE, H3 LYSINE-79 SPECIFIC-LIKE PROTEIN"/>
    <property type="match status" value="1"/>
</dbReference>
<dbReference type="AlphaFoldDB" id="A0A835F341"/>
<feature type="region of interest" description="Disordered" evidence="1">
    <location>
        <begin position="329"/>
        <end position="368"/>
    </location>
</feature>
<evidence type="ECO:0000313" key="3">
    <source>
        <dbReference type="EMBL" id="KAF8726858.1"/>
    </source>
</evidence>
<organism evidence="3 4">
    <name type="scientific">Digitaria exilis</name>
    <dbReference type="NCBI Taxonomy" id="1010633"/>
    <lineage>
        <taxon>Eukaryota</taxon>
        <taxon>Viridiplantae</taxon>
        <taxon>Streptophyta</taxon>
        <taxon>Embryophyta</taxon>
        <taxon>Tracheophyta</taxon>
        <taxon>Spermatophyta</taxon>
        <taxon>Magnoliopsida</taxon>
        <taxon>Liliopsida</taxon>
        <taxon>Poales</taxon>
        <taxon>Poaceae</taxon>
        <taxon>PACMAD clade</taxon>
        <taxon>Panicoideae</taxon>
        <taxon>Panicodae</taxon>
        <taxon>Paniceae</taxon>
        <taxon>Anthephorinae</taxon>
        <taxon>Digitaria</taxon>
    </lineage>
</organism>
<dbReference type="Proteomes" id="UP000636709">
    <property type="component" value="Unassembled WGS sequence"/>
</dbReference>
<dbReference type="Pfam" id="PF07460">
    <property type="entry name" value="NUMOD3"/>
    <property type="match status" value="1"/>
</dbReference>
<keyword evidence="4" id="KW-1185">Reference proteome</keyword>
<feature type="compositionally biased region" description="Basic and acidic residues" evidence="1">
    <location>
        <begin position="356"/>
        <end position="368"/>
    </location>
</feature>
<dbReference type="EMBL" id="JACEFO010001646">
    <property type="protein sequence ID" value="KAF8726858.1"/>
    <property type="molecule type" value="Genomic_DNA"/>
</dbReference>
<dbReference type="GO" id="GO:0003677">
    <property type="term" value="F:DNA binding"/>
    <property type="evidence" value="ECO:0007669"/>
    <property type="project" value="InterPro"/>
</dbReference>
<gene>
    <name evidence="3" type="ORF">HU200_019338</name>
</gene>